<gene>
    <name evidence="5" type="ORF">CBI38_09540</name>
</gene>
<dbReference type="Proteomes" id="UP000245711">
    <property type="component" value="Chromosome"/>
</dbReference>
<evidence type="ECO:0000256" key="1">
    <source>
        <dbReference type="ARBA" id="ARBA00006814"/>
    </source>
</evidence>
<dbReference type="GO" id="GO:0016485">
    <property type="term" value="P:protein processing"/>
    <property type="evidence" value="ECO:0007669"/>
    <property type="project" value="TreeGrafter"/>
</dbReference>
<evidence type="ECO:0000313" key="6">
    <source>
        <dbReference type="Proteomes" id="UP000245711"/>
    </source>
</evidence>
<dbReference type="SUPFAM" id="SSF53163">
    <property type="entry name" value="HybD-like"/>
    <property type="match status" value="1"/>
</dbReference>
<dbReference type="CDD" id="cd00518">
    <property type="entry name" value="H2MP"/>
    <property type="match status" value="1"/>
</dbReference>
<dbReference type="OrthoDB" id="164170at2"/>
<dbReference type="NCBIfam" id="TIGR00072">
    <property type="entry name" value="hydrog_prot"/>
    <property type="match status" value="1"/>
</dbReference>
<sequence length="155" mass="16083">MTAVVLGVGNENRRDDGVGPAVARAVAARAIPNLLVTISDGDPATLLDAWADMDVAVLVDAIVCDPSRPGTVHRFDSQALAALDAKTTSTHGLGLTQALRLGAVLGRLPRRWVLYAVEVADIGYGRGLSSSTREVLEPVTSAVLAEVAGVQRSTS</sequence>
<keyword evidence="3" id="KW-0064">Aspartyl protease</keyword>
<dbReference type="PANTHER" id="PTHR30302">
    <property type="entry name" value="HYDROGENASE 1 MATURATION PROTEASE"/>
    <property type="match status" value="1"/>
</dbReference>
<proteinExistence type="inferred from homology"/>
<evidence type="ECO:0000256" key="4">
    <source>
        <dbReference type="ARBA" id="ARBA00022801"/>
    </source>
</evidence>
<dbReference type="GO" id="GO:0008047">
    <property type="term" value="F:enzyme activator activity"/>
    <property type="evidence" value="ECO:0007669"/>
    <property type="project" value="InterPro"/>
</dbReference>
<comment type="similarity">
    <text evidence="1">Belongs to the peptidase A31 family.</text>
</comment>
<protein>
    <submittedName>
        <fullName evidence="5">Hydrogenase maturation protease</fullName>
    </submittedName>
</protein>
<dbReference type="AlphaFoldDB" id="A0A2S2BT58"/>
<keyword evidence="2 5" id="KW-0645">Protease</keyword>
<dbReference type="Pfam" id="PF01750">
    <property type="entry name" value="HycI"/>
    <property type="match status" value="1"/>
</dbReference>
<dbReference type="Gene3D" id="3.40.50.1450">
    <property type="entry name" value="HybD-like"/>
    <property type="match status" value="1"/>
</dbReference>
<evidence type="ECO:0000313" key="5">
    <source>
        <dbReference type="EMBL" id="AWK71801.1"/>
    </source>
</evidence>
<dbReference type="InterPro" id="IPR000671">
    <property type="entry name" value="Peptidase_A31"/>
</dbReference>
<dbReference type="GO" id="GO:0004190">
    <property type="term" value="F:aspartic-type endopeptidase activity"/>
    <property type="evidence" value="ECO:0007669"/>
    <property type="project" value="UniProtKB-KW"/>
</dbReference>
<reference evidence="5 6" key="1">
    <citation type="submission" date="2017-05" db="EMBL/GenBank/DDBJ databases">
        <title>Isolation of Rhodococcus sp. S2-17 biodegrading of BP-3.</title>
        <authorList>
            <person name="Lee Y."/>
            <person name="Kim K.H."/>
            <person name="Chun B.H."/>
            <person name="Jung H.S."/>
            <person name="Jeon C.O."/>
        </authorList>
    </citation>
    <scope>NUCLEOTIDE SEQUENCE [LARGE SCALE GENOMIC DNA]</scope>
    <source>
        <strain evidence="5 6">S2-17</strain>
    </source>
</reference>
<evidence type="ECO:0000256" key="3">
    <source>
        <dbReference type="ARBA" id="ARBA00022750"/>
    </source>
</evidence>
<keyword evidence="6" id="KW-1185">Reference proteome</keyword>
<dbReference type="RefSeq" id="WP_109328405.1">
    <property type="nucleotide sequence ID" value="NZ_CP021354.1"/>
</dbReference>
<dbReference type="KEGG" id="roz:CBI38_09540"/>
<dbReference type="EMBL" id="CP021354">
    <property type="protein sequence ID" value="AWK71801.1"/>
    <property type="molecule type" value="Genomic_DNA"/>
</dbReference>
<evidence type="ECO:0000256" key="2">
    <source>
        <dbReference type="ARBA" id="ARBA00022670"/>
    </source>
</evidence>
<dbReference type="PANTHER" id="PTHR30302:SF1">
    <property type="entry name" value="HYDROGENASE 2 MATURATION PROTEASE"/>
    <property type="match status" value="1"/>
</dbReference>
<organism evidence="5 6">
    <name type="scientific">Rhodococcus oxybenzonivorans</name>
    <dbReference type="NCBI Taxonomy" id="1990687"/>
    <lineage>
        <taxon>Bacteria</taxon>
        <taxon>Bacillati</taxon>
        <taxon>Actinomycetota</taxon>
        <taxon>Actinomycetes</taxon>
        <taxon>Mycobacteriales</taxon>
        <taxon>Nocardiaceae</taxon>
        <taxon>Rhodococcus</taxon>
    </lineage>
</organism>
<dbReference type="InterPro" id="IPR023430">
    <property type="entry name" value="Pept_HybD-like_dom_sf"/>
</dbReference>
<keyword evidence="4" id="KW-0378">Hydrolase</keyword>
<accession>A0A2S2BT58</accession>
<name>A0A2S2BT58_9NOCA</name>